<dbReference type="GO" id="GO:0005524">
    <property type="term" value="F:ATP binding"/>
    <property type="evidence" value="ECO:0007669"/>
    <property type="project" value="UniProtKB-UniRule"/>
</dbReference>
<dbReference type="EC" id="2.7.1.148" evidence="2 10"/>
<dbReference type="eggNOG" id="COG1947">
    <property type="taxonomic scope" value="Bacteria"/>
</dbReference>
<dbReference type="GO" id="GO:0050515">
    <property type="term" value="F:4-(cytidine 5'-diphospho)-2-C-methyl-D-erythritol kinase activity"/>
    <property type="evidence" value="ECO:0007669"/>
    <property type="project" value="UniProtKB-UniRule"/>
</dbReference>
<name>B2IHI7_BEII9</name>
<feature type="domain" description="GHMP kinase C-terminal" evidence="12">
    <location>
        <begin position="241"/>
        <end position="298"/>
    </location>
</feature>
<evidence type="ECO:0000256" key="8">
    <source>
        <dbReference type="ARBA" id="ARBA00023229"/>
    </source>
</evidence>
<dbReference type="InterPro" id="IPR006204">
    <property type="entry name" value="GHMP_kinase_N_dom"/>
</dbReference>
<accession>B2IHI7</accession>
<evidence type="ECO:0000256" key="6">
    <source>
        <dbReference type="ARBA" id="ARBA00022777"/>
    </source>
</evidence>
<dbReference type="STRING" id="395963.Bind_0858"/>
<dbReference type="InterPro" id="IPR013750">
    <property type="entry name" value="GHMP_kinase_C_dom"/>
</dbReference>
<evidence type="ECO:0000256" key="4">
    <source>
        <dbReference type="ARBA" id="ARBA00022679"/>
    </source>
</evidence>
<dbReference type="GO" id="GO:0019288">
    <property type="term" value="P:isopentenyl diphosphate biosynthetic process, methylerythritol 4-phosphate pathway"/>
    <property type="evidence" value="ECO:0007669"/>
    <property type="project" value="UniProtKB-UniRule"/>
</dbReference>
<evidence type="ECO:0000256" key="10">
    <source>
        <dbReference type="HAMAP-Rule" id="MF_00061"/>
    </source>
</evidence>
<feature type="active site" evidence="10">
    <location>
        <position position="35"/>
    </location>
</feature>
<comment type="similarity">
    <text evidence="1 10">Belongs to the GHMP kinase family. IspE subfamily.</text>
</comment>
<dbReference type="SUPFAM" id="SSF54211">
    <property type="entry name" value="Ribosomal protein S5 domain 2-like"/>
    <property type="match status" value="1"/>
</dbReference>
<evidence type="ECO:0000313" key="13">
    <source>
        <dbReference type="EMBL" id="ACB94508.1"/>
    </source>
</evidence>
<evidence type="ECO:0000256" key="3">
    <source>
        <dbReference type="ARBA" id="ARBA00017473"/>
    </source>
</evidence>
<keyword evidence="7 10" id="KW-0067">ATP-binding</keyword>
<evidence type="ECO:0000256" key="5">
    <source>
        <dbReference type="ARBA" id="ARBA00022741"/>
    </source>
</evidence>
<dbReference type="EMBL" id="CP001016">
    <property type="protein sequence ID" value="ACB94508.1"/>
    <property type="molecule type" value="Genomic_DNA"/>
</dbReference>
<comment type="function">
    <text evidence="10">Catalyzes the phosphorylation of the position 2 hydroxy group of 4-diphosphocytidyl-2C-methyl-D-erythritol.</text>
</comment>
<dbReference type="Pfam" id="PF08544">
    <property type="entry name" value="GHMP_kinases_C"/>
    <property type="match status" value="1"/>
</dbReference>
<keyword evidence="5 10" id="KW-0547">Nucleotide-binding</keyword>
<dbReference type="InterPro" id="IPR020568">
    <property type="entry name" value="Ribosomal_Su5_D2-typ_SF"/>
</dbReference>
<dbReference type="InterPro" id="IPR014721">
    <property type="entry name" value="Ribsml_uS5_D2-typ_fold_subgr"/>
</dbReference>
<keyword evidence="4 10" id="KW-0808">Transferase</keyword>
<dbReference type="UniPathway" id="UPA00056">
    <property type="reaction ID" value="UER00094"/>
</dbReference>
<evidence type="ECO:0000259" key="11">
    <source>
        <dbReference type="Pfam" id="PF00288"/>
    </source>
</evidence>
<evidence type="ECO:0000259" key="12">
    <source>
        <dbReference type="Pfam" id="PF08544"/>
    </source>
</evidence>
<dbReference type="NCBIfam" id="NF011202">
    <property type="entry name" value="PRK14608.1"/>
    <property type="match status" value="1"/>
</dbReference>
<proteinExistence type="inferred from homology"/>
<dbReference type="RefSeq" id="WP_012383865.1">
    <property type="nucleotide sequence ID" value="NC_010581.1"/>
</dbReference>
<evidence type="ECO:0000256" key="9">
    <source>
        <dbReference type="ARBA" id="ARBA00032554"/>
    </source>
</evidence>
<feature type="binding site" evidence="10">
    <location>
        <begin position="120"/>
        <end position="130"/>
    </location>
    <ligand>
        <name>ATP</name>
        <dbReference type="ChEBI" id="CHEBI:30616"/>
    </ligand>
</feature>
<dbReference type="AlphaFoldDB" id="B2IHI7"/>
<dbReference type="InterPro" id="IPR004424">
    <property type="entry name" value="IspE"/>
</dbReference>
<dbReference type="InterPro" id="IPR036554">
    <property type="entry name" value="GHMP_kinase_C_sf"/>
</dbReference>
<keyword evidence="14" id="KW-1185">Reference proteome</keyword>
<comment type="pathway">
    <text evidence="10">Isoprenoid biosynthesis; isopentenyl diphosphate biosynthesis via DXP pathway; isopentenyl diphosphate from 1-deoxy-D-xylulose 5-phosphate: step 3/6.</text>
</comment>
<dbReference type="HAMAP" id="MF_00061">
    <property type="entry name" value="IspE"/>
    <property type="match status" value="1"/>
</dbReference>
<dbReference type="Gene3D" id="3.30.70.890">
    <property type="entry name" value="GHMP kinase, C-terminal domain"/>
    <property type="match status" value="1"/>
</dbReference>
<comment type="catalytic activity">
    <reaction evidence="10">
        <text>4-CDP-2-C-methyl-D-erythritol + ATP = 4-CDP-2-C-methyl-D-erythritol 2-phosphate + ADP + H(+)</text>
        <dbReference type="Rhea" id="RHEA:18437"/>
        <dbReference type="ChEBI" id="CHEBI:15378"/>
        <dbReference type="ChEBI" id="CHEBI:30616"/>
        <dbReference type="ChEBI" id="CHEBI:57823"/>
        <dbReference type="ChEBI" id="CHEBI:57919"/>
        <dbReference type="ChEBI" id="CHEBI:456216"/>
        <dbReference type="EC" id="2.7.1.148"/>
    </reaction>
</comment>
<dbReference type="HOGENOM" id="CLU_053057_1_0_5"/>
<dbReference type="KEGG" id="bid:Bind_0858"/>
<dbReference type="Proteomes" id="UP000001695">
    <property type="component" value="Chromosome"/>
</dbReference>
<dbReference type="PIRSF" id="PIRSF010376">
    <property type="entry name" value="IspE"/>
    <property type="match status" value="1"/>
</dbReference>
<organism evidence="13 14">
    <name type="scientific">Beijerinckia indica subsp. indica (strain ATCC 9039 / DSM 1715 / NCIMB 8712)</name>
    <dbReference type="NCBI Taxonomy" id="395963"/>
    <lineage>
        <taxon>Bacteria</taxon>
        <taxon>Pseudomonadati</taxon>
        <taxon>Pseudomonadota</taxon>
        <taxon>Alphaproteobacteria</taxon>
        <taxon>Hyphomicrobiales</taxon>
        <taxon>Beijerinckiaceae</taxon>
        <taxon>Beijerinckia</taxon>
    </lineage>
</organism>
<reference evidence="14" key="1">
    <citation type="submission" date="2008-03" db="EMBL/GenBank/DDBJ databases">
        <title>Complete sequence of chromosome of Beijerinckia indica subsp. indica ATCC 9039.</title>
        <authorList>
            <consortium name="US DOE Joint Genome Institute"/>
            <person name="Copeland A."/>
            <person name="Lucas S."/>
            <person name="Lapidus A."/>
            <person name="Glavina del Rio T."/>
            <person name="Dalin E."/>
            <person name="Tice H."/>
            <person name="Bruce D."/>
            <person name="Goodwin L."/>
            <person name="Pitluck S."/>
            <person name="LaButti K."/>
            <person name="Schmutz J."/>
            <person name="Larimer F."/>
            <person name="Land M."/>
            <person name="Hauser L."/>
            <person name="Kyrpides N."/>
            <person name="Mikhailova N."/>
            <person name="Dunfield P.F."/>
            <person name="Dedysh S.N."/>
            <person name="Liesack W."/>
            <person name="Saw J.H."/>
            <person name="Alam M."/>
            <person name="Chen Y."/>
            <person name="Murrell J.C."/>
            <person name="Richardson P."/>
        </authorList>
    </citation>
    <scope>NUCLEOTIDE SEQUENCE [LARGE SCALE GENOMIC DNA]</scope>
    <source>
        <strain evidence="14">ATCC 9039 / DSM 1715 / NCIMB 8712</strain>
    </source>
</reference>
<dbReference type="PANTHER" id="PTHR43527:SF2">
    <property type="entry name" value="4-DIPHOSPHOCYTIDYL-2-C-METHYL-D-ERYTHRITOL KINASE, CHLOROPLASTIC"/>
    <property type="match status" value="1"/>
</dbReference>
<reference evidence="13 14" key="2">
    <citation type="journal article" date="2010" name="J. Bacteriol.">
        <title>Complete genome sequence of Beijerinckia indica subsp. indica.</title>
        <authorList>
            <person name="Tamas I."/>
            <person name="Dedysh S.N."/>
            <person name="Liesack W."/>
            <person name="Stott M.B."/>
            <person name="Alam M."/>
            <person name="Murrell J.C."/>
            <person name="Dunfield P.F."/>
        </authorList>
    </citation>
    <scope>NUCLEOTIDE SEQUENCE [LARGE SCALE GENOMIC DNA]</scope>
    <source>
        <strain evidence="14">ATCC 9039 / DSM 1715 / NCIMB 8712</strain>
    </source>
</reference>
<evidence type="ECO:0000256" key="2">
    <source>
        <dbReference type="ARBA" id="ARBA00012052"/>
    </source>
</evidence>
<dbReference type="Pfam" id="PF00288">
    <property type="entry name" value="GHMP_kinases_N"/>
    <property type="match status" value="1"/>
</dbReference>
<feature type="domain" description="GHMP kinase N-terminal" evidence="11">
    <location>
        <begin position="92"/>
        <end position="167"/>
    </location>
</feature>
<sequence>MFSFHGSNPFRSGHARPWILPLSSPAVLVERAPAKINLTLHVLGRSDDGWHQLESLVAFSCGGDQLSLTPGEPLGLTLEGPTAPLAGDNDQNLVLKAARNLGQQIENLKFGAFHLVKRLPVAAGIGGGSSDAAAALRLLARTNGIPLDDPRLMAAARATGADVPVCLERRARMMRGVGEQLGEPLPLPPLVGLIVNPGQALETKAVFSRMNLTPGSQTHYGPHPAFSPNLDSSGFLALLRKGRNDMEDAASVLAPVIGDVLAILSAARGCQLARMSGSGATCFALFSDCRAAAKAKKVILQAHPNWWVKSCAFR</sequence>
<feature type="active site" evidence="10">
    <location>
        <position position="162"/>
    </location>
</feature>
<dbReference type="GO" id="GO:0016114">
    <property type="term" value="P:terpenoid biosynthetic process"/>
    <property type="evidence" value="ECO:0007669"/>
    <property type="project" value="InterPro"/>
</dbReference>
<evidence type="ECO:0000256" key="1">
    <source>
        <dbReference type="ARBA" id="ARBA00009684"/>
    </source>
</evidence>
<protein>
    <recommendedName>
        <fullName evidence="3 10">4-diphosphocytidyl-2-C-methyl-D-erythritol kinase</fullName>
        <shortName evidence="10">CMK</shortName>
        <ecNumber evidence="2 10">2.7.1.148</ecNumber>
    </recommendedName>
    <alternativeName>
        <fullName evidence="9 10">4-(cytidine-5'-diphospho)-2-C-methyl-D-erythritol kinase</fullName>
    </alternativeName>
</protein>
<gene>
    <name evidence="10" type="primary">ispE</name>
    <name evidence="13" type="ordered locus">Bind_0858</name>
</gene>
<evidence type="ECO:0000256" key="7">
    <source>
        <dbReference type="ARBA" id="ARBA00022840"/>
    </source>
</evidence>
<dbReference type="SUPFAM" id="SSF55060">
    <property type="entry name" value="GHMP Kinase, C-terminal domain"/>
    <property type="match status" value="1"/>
</dbReference>
<dbReference type="Gene3D" id="3.30.230.10">
    <property type="match status" value="1"/>
</dbReference>
<dbReference type="PANTHER" id="PTHR43527">
    <property type="entry name" value="4-DIPHOSPHOCYTIDYL-2-C-METHYL-D-ERYTHRITOL KINASE, CHLOROPLASTIC"/>
    <property type="match status" value="1"/>
</dbReference>
<evidence type="ECO:0000313" key="14">
    <source>
        <dbReference type="Proteomes" id="UP000001695"/>
    </source>
</evidence>
<keyword evidence="6 10" id="KW-0418">Kinase</keyword>
<keyword evidence="8 10" id="KW-0414">Isoprene biosynthesis</keyword>